<dbReference type="EMBL" id="LAZR01004940">
    <property type="protein sequence ID" value="KKN04246.1"/>
    <property type="molecule type" value="Genomic_DNA"/>
</dbReference>
<proteinExistence type="predicted"/>
<comment type="caution">
    <text evidence="1">The sequence shown here is derived from an EMBL/GenBank/DDBJ whole genome shotgun (WGS) entry which is preliminary data.</text>
</comment>
<protein>
    <submittedName>
        <fullName evidence="1">Uncharacterized protein</fullName>
    </submittedName>
</protein>
<reference evidence="1" key="1">
    <citation type="journal article" date="2015" name="Nature">
        <title>Complex archaea that bridge the gap between prokaryotes and eukaryotes.</title>
        <authorList>
            <person name="Spang A."/>
            <person name="Saw J.H."/>
            <person name="Jorgensen S.L."/>
            <person name="Zaremba-Niedzwiedzka K."/>
            <person name="Martijn J."/>
            <person name="Lind A.E."/>
            <person name="van Eijk R."/>
            <person name="Schleper C."/>
            <person name="Guy L."/>
            <person name="Ettema T.J."/>
        </authorList>
    </citation>
    <scope>NUCLEOTIDE SEQUENCE</scope>
</reference>
<organism evidence="1">
    <name type="scientific">marine sediment metagenome</name>
    <dbReference type="NCBI Taxonomy" id="412755"/>
    <lineage>
        <taxon>unclassified sequences</taxon>
        <taxon>metagenomes</taxon>
        <taxon>ecological metagenomes</taxon>
    </lineage>
</organism>
<name>A0A0F9PT20_9ZZZZ</name>
<gene>
    <name evidence="1" type="ORF">LCGC14_1099370</name>
</gene>
<evidence type="ECO:0000313" key="1">
    <source>
        <dbReference type="EMBL" id="KKN04246.1"/>
    </source>
</evidence>
<dbReference type="AlphaFoldDB" id="A0A0F9PT20"/>
<accession>A0A0F9PT20</accession>
<sequence>MKKLIIILALLILPVQAEAWSRADTIFQLAYTTLHVVDWGQTRYVTKNYNRFHETNIVLGESPSIGQVNTYFLTTLIGHGIVSYFLPDKVVVFDLKFNPRRIWQTVSIGIEIKHVVNNFSVGVKMSF</sequence>